<protein>
    <recommendedName>
        <fullName evidence="2">Metallothionein</fullName>
    </recommendedName>
</protein>
<evidence type="ECO:0000313" key="1">
    <source>
        <dbReference type="EMBL" id="XCG63837.1"/>
    </source>
</evidence>
<sequence length="49" mass="5158">MAFREGQIYRCVDPGCGCEVTVTKSAPPDCPGTANPTCCCGKEMTQVSD</sequence>
<name>A0AAU8DQB6_9ACTN</name>
<dbReference type="AlphaFoldDB" id="A0AAU8DQB6"/>
<dbReference type="EMBL" id="CP159218">
    <property type="protein sequence ID" value="XCG63837.1"/>
    <property type="molecule type" value="Genomic_DNA"/>
</dbReference>
<gene>
    <name evidence="1" type="ORF">ABLG96_00325</name>
</gene>
<proteinExistence type="predicted"/>
<evidence type="ECO:0008006" key="2">
    <source>
        <dbReference type="Google" id="ProtNLM"/>
    </source>
</evidence>
<organism evidence="1">
    <name type="scientific">Nakamurella sp. A5-74</name>
    <dbReference type="NCBI Taxonomy" id="3158264"/>
    <lineage>
        <taxon>Bacteria</taxon>
        <taxon>Bacillati</taxon>
        <taxon>Actinomycetota</taxon>
        <taxon>Actinomycetes</taxon>
        <taxon>Nakamurellales</taxon>
        <taxon>Nakamurellaceae</taxon>
        <taxon>Nakamurella</taxon>
    </lineage>
</organism>
<accession>A0AAU8DQB6</accession>
<reference evidence="1" key="1">
    <citation type="submission" date="2024-05" db="EMBL/GenBank/DDBJ databases">
        <authorList>
            <person name="Cai S.Y."/>
            <person name="Jin L.M."/>
            <person name="Li H.R."/>
        </authorList>
    </citation>
    <scope>NUCLEOTIDE SEQUENCE</scope>
    <source>
        <strain evidence="1">A5-74</strain>
    </source>
</reference>
<dbReference type="RefSeq" id="WP_353649452.1">
    <property type="nucleotide sequence ID" value="NZ_CP159218.1"/>
</dbReference>